<dbReference type="GO" id="GO:0019301">
    <property type="term" value="P:rhamnose catabolic process"/>
    <property type="evidence" value="ECO:0007669"/>
    <property type="project" value="TreeGrafter"/>
</dbReference>
<dbReference type="Gene3D" id="3.30.70.100">
    <property type="match status" value="1"/>
</dbReference>
<accession>A0A6J5ZF96</accession>
<dbReference type="SUPFAM" id="SSF54909">
    <property type="entry name" value="Dimeric alpha+beta barrel"/>
    <property type="match status" value="1"/>
</dbReference>
<evidence type="ECO:0000313" key="4">
    <source>
        <dbReference type="EMBL" id="CAB4770821.1"/>
    </source>
</evidence>
<proteinExistence type="predicted"/>
<evidence type="ECO:0000313" key="3">
    <source>
        <dbReference type="EMBL" id="CAB4732817.1"/>
    </source>
</evidence>
<dbReference type="EMBL" id="CAFBNH010000003">
    <property type="protein sequence ID" value="CAB4940874.1"/>
    <property type="molecule type" value="Genomic_DNA"/>
</dbReference>
<gene>
    <name evidence="2" type="ORF">UFOPK2510_00098</name>
    <name evidence="3" type="ORF">UFOPK2718_01375</name>
    <name evidence="4" type="ORF">UFOPK2936_00178</name>
    <name evidence="5" type="ORF">UFOPK3174_00035</name>
    <name evidence="6" type="ORF">UFOPK3328_00483</name>
    <name evidence="7" type="ORF">UFOPK3779_00518</name>
    <name evidence="8" type="ORF">UFOPK3913_00415</name>
    <name evidence="1" type="ORF">UFOPK4107_00917</name>
    <name evidence="9" type="ORF">UFOPK4403_00251</name>
</gene>
<evidence type="ECO:0000313" key="1">
    <source>
        <dbReference type="EMBL" id="CAB4340018.1"/>
    </source>
</evidence>
<dbReference type="EMBL" id="CAEZXO010000001">
    <property type="protein sequence ID" value="CAB4683299.1"/>
    <property type="molecule type" value="Genomic_DNA"/>
</dbReference>
<dbReference type="EMBL" id="CAFABH010000001">
    <property type="protein sequence ID" value="CAB4818177.1"/>
    <property type="molecule type" value="Genomic_DNA"/>
</dbReference>
<evidence type="ECO:0000313" key="9">
    <source>
        <dbReference type="EMBL" id="CAB5070046.1"/>
    </source>
</evidence>
<dbReference type="PANTHER" id="PTHR34389">
    <property type="entry name" value="L-RHAMNOSE MUTAROTASE"/>
    <property type="match status" value="1"/>
</dbReference>
<sequence length="107" mass="12632">MERVCFTLHVKLDRLDEYVEDHKNVWSEVLEALTRSGWHNYSLFLNRKDGCLITYCEVDDFQKAMDAIAQEEASLRWQAKMVDYFVPVAGKKPADAFERFVEVFHLQ</sequence>
<dbReference type="EMBL" id="CAFBQX010000001">
    <property type="protein sequence ID" value="CAB5070046.1"/>
    <property type="molecule type" value="Genomic_DNA"/>
</dbReference>
<dbReference type="EMBL" id="CAEZYM010000016">
    <property type="protein sequence ID" value="CAB4732817.1"/>
    <property type="molecule type" value="Genomic_DNA"/>
</dbReference>
<dbReference type="EMBL" id="CAEZZW010000001">
    <property type="protein sequence ID" value="CAB4770821.1"/>
    <property type="molecule type" value="Genomic_DNA"/>
</dbReference>
<protein>
    <submittedName>
        <fullName evidence="1">Unannotated protein</fullName>
    </submittedName>
</protein>
<dbReference type="GO" id="GO:0016857">
    <property type="term" value="F:racemase and epimerase activity, acting on carbohydrates and derivatives"/>
    <property type="evidence" value="ECO:0007669"/>
    <property type="project" value="InterPro"/>
</dbReference>
<dbReference type="EMBL" id="CAFBOC010000003">
    <property type="protein sequence ID" value="CAB4971011.1"/>
    <property type="molecule type" value="Genomic_DNA"/>
</dbReference>
<evidence type="ECO:0000313" key="5">
    <source>
        <dbReference type="EMBL" id="CAB4818177.1"/>
    </source>
</evidence>
<dbReference type="PANTHER" id="PTHR34389:SF2">
    <property type="entry name" value="L-RHAMNOSE MUTAROTASE"/>
    <property type="match status" value="1"/>
</dbReference>
<evidence type="ECO:0000313" key="7">
    <source>
        <dbReference type="EMBL" id="CAB4940874.1"/>
    </source>
</evidence>
<name>A0A6J5ZF96_9ZZZZ</name>
<reference evidence="1" key="1">
    <citation type="submission" date="2020-05" db="EMBL/GenBank/DDBJ databases">
        <authorList>
            <person name="Chiriac C."/>
            <person name="Salcher M."/>
            <person name="Ghai R."/>
            <person name="Kavagutti S V."/>
        </authorList>
    </citation>
    <scope>NUCLEOTIDE SEQUENCE</scope>
</reference>
<dbReference type="Pfam" id="PF05336">
    <property type="entry name" value="rhaM"/>
    <property type="match status" value="1"/>
</dbReference>
<evidence type="ECO:0000313" key="6">
    <source>
        <dbReference type="EMBL" id="CAB4861084.1"/>
    </source>
</evidence>
<dbReference type="InterPro" id="IPR011008">
    <property type="entry name" value="Dimeric_a/b-barrel"/>
</dbReference>
<dbReference type="InterPro" id="IPR008000">
    <property type="entry name" value="Rham/fucose_mutarotase"/>
</dbReference>
<dbReference type="EMBL" id="CAESAE010000005">
    <property type="protein sequence ID" value="CAB4340018.1"/>
    <property type="molecule type" value="Genomic_DNA"/>
</dbReference>
<evidence type="ECO:0000313" key="8">
    <source>
        <dbReference type="EMBL" id="CAB4971011.1"/>
    </source>
</evidence>
<organism evidence="1">
    <name type="scientific">freshwater metagenome</name>
    <dbReference type="NCBI Taxonomy" id="449393"/>
    <lineage>
        <taxon>unclassified sequences</taxon>
        <taxon>metagenomes</taxon>
        <taxon>ecological metagenomes</taxon>
    </lineage>
</organism>
<dbReference type="AlphaFoldDB" id="A0A6J5ZF96"/>
<dbReference type="EMBL" id="CAFBLD010000003">
    <property type="protein sequence ID" value="CAB4861084.1"/>
    <property type="molecule type" value="Genomic_DNA"/>
</dbReference>
<evidence type="ECO:0000313" key="2">
    <source>
        <dbReference type="EMBL" id="CAB4683299.1"/>
    </source>
</evidence>